<proteinExistence type="inferred from homology"/>
<feature type="domain" description="Carbohydrate kinase FGGY N-terminal" evidence="4">
    <location>
        <begin position="17"/>
        <end position="265"/>
    </location>
</feature>
<dbReference type="Gene3D" id="3.30.420.40">
    <property type="match status" value="2"/>
</dbReference>
<dbReference type="InterPro" id="IPR043129">
    <property type="entry name" value="ATPase_NBD"/>
</dbReference>
<evidence type="ECO:0000259" key="4">
    <source>
        <dbReference type="Pfam" id="PF00370"/>
    </source>
</evidence>
<evidence type="ECO:0000256" key="3">
    <source>
        <dbReference type="ARBA" id="ARBA00022777"/>
    </source>
</evidence>
<evidence type="ECO:0000256" key="2">
    <source>
        <dbReference type="ARBA" id="ARBA00022679"/>
    </source>
</evidence>
<reference evidence="6 7" key="1">
    <citation type="submission" date="2018-08" db="EMBL/GenBank/DDBJ databases">
        <title>A genome reference for cultivated species of the human gut microbiota.</title>
        <authorList>
            <person name="Zou Y."/>
            <person name="Xue W."/>
            <person name="Luo G."/>
        </authorList>
    </citation>
    <scope>NUCLEOTIDE SEQUENCE [LARGE SCALE GENOMIC DNA]</scope>
    <source>
        <strain evidence="6 7">OF01-2LB</strain>
    </source>
</reference>
<dbReference type="Pfam" id="PF02782">
    <property type="entry name" value="FGGY_C"/>
    <property type="match status" value="1"/>
</dbReference>
<evidence type="ECO:0000313" key="7">
    <source>
        <dbReference type="Proteomes" id="UP000260025"/>
    </source>
</evidence>
<dbReference type="InterPro" id="IPR018484">
    <property type="entry name" value="FGGY_N"/>
</dbReference>
<evidence type="ECO:0000256" key="1">
    <source>
        <dbReference type="ARBA" id="ARBA00009156"/>
    </source>
</evidence>
<dbReference type="GO" id="GO:0016301">
    <property type="term" value="F:kinase activity"/>
    <property type="evidence" value="ECO:0007669"/>
    <property type="project" value="UniProtKB-KW"/>
</dbReference>
<dbReference type="GO" id="GO:0005975">
    <property type="term" value="P:carbohydrate metabolic process"/>
    <property type="evidence" value="ECO:0007669"/>
    <property type="project" value="InterPro"/>
</dbReference>
<dbReference type="Pfam" id="PF00370">
    <property type="entry name" value="FGGY_N"/>
    <property type="match status" value="1"/>
</dbReference>
<comment type="similarity">
    <text evidence="1">Belongs to the FGGY kinase family.</text>
</comment>
<dbReference type="CDD" id="cd07809">
    <property type="entry name" value="ASKHA_NBD_FGGY_BaXK-like"/>
    <property type="match status" value="1"/>
</dbReference>
<dbReference type="OrthoDB" id="9760563at2"/>
<sequence>MEIRKTENVLSGGCQFLGIEFGSTRIKAVLIDDHHKVIAQGNHDWENQMENGIWTYSLDAVINGLQSCYQKLKKDYHSQYGECLHHLDGMGISAMMHGYLVFDAKGALLTPFRTWRNTMTLQASRELSDLFHFHIPQRWSIAHLYQAILNKEAHVSDIALQTTLAGYVHYLLTGNNVLGIGEASGMFPIDTEAKDYDAHMLELFDKAIENPACPWKLREILPKVLLAGEDAGMLSEEGAKLLDPTGDLKPGVPLCPPEGDAQTGMVATNSIQPRSGNVSAGTSVFAMVVLEEPLKKMYEEIDVVTTPEGNPVAMVHCNNGTSELNAWIGIFQEVLQLAGKAVNKNDLYQLLFHKALEADAAAGGLLACNYLSGEHITGFAKGFPLFVRSADSTFDLANFMLTQLYASLATLKIGMDILTQQEHVQLDHMYGHGGLFKTPEVGQKIMAAAMHAPVSVMTTAGEGGAWGSAVLAAYRLNRNRYNSLLDYLERNVFSQTQNCTIRASEELQEGFDSYIASYKKELFVERAAIRYLGSGSSAGQQEE</sequence>
<keyword evidence="3" id="KW-0418">Kinase</keyword>
<keyword evidence="2" id="KW-0808">Transferase</keyword>
<protein>
    <submittedName>
        <fullName evidence="6">ATPase</fullName>
    </submittedName>
</protein>
<name>A0A3E2VVE3_CLOIN</name>
<feature type="domain" description="Carbohydrate kinase FGGY C-terminal" evidence="5">
    <location>
        <begin position="277"/>
        <end position="474"/>
    </location>
</feature>
<organism evidence="6 7">
    <name type="scientific">Clostridium innocuum</name>
    <dbReference type="NCBI Taxonomy" id="1522"/>
    <lineage>
        <taxon>Bacteria</taxon>
        <taxon>Bacillati</taxon>
        <taxon>Bacillota</taxon>
        <taxon>Clostridia</taxon>
        <taxon>Eubacteriales</taxon>
        <taxon>Clostridiaceae</taxon>
        <taxon>Clostridium</taxon>
    </lineage>
</organism>
<dbReference type="EMBL" id="QVEV01000015">
    <property type="protein sequence ID" value="RGC15161.1"/>
    <property type="molecule type" value="Genomic_DNA"/>
</dbReference>
<dbReference type="Proteomes" id="UP000260025">
    <property type="component" value="Unassembled WGS sequence"/>
</dbReference>
<dbReference type="RefSeq" id="WP_117443279.1">
    <property type="nucleotide sequence ID" value="NZ_JAJFEN010000020.1"/>
</dbReference>
<dbReference type="PANTHER" id="PTHR43095:SF5">
    <property type="entry name" value="XYLULOSE KINASE"/>
    <property type="match status" value="1"/>
</dbReference>
<comment type="caution">
    <text evidence="6">The sequence shown here is derived from an EMBL/GenBank/DDBJ whole genome shotgun (WGS) entry which is preliminary data.</text>
</comment>
<evidence type="ECO:0000313" key="6">
    <source>
        <dbReference type="EMBL" id="RGC15161.1"/>
    </source>
</evidence>
<evidence type="ECO:0000259" key="5">
    <source>
        <dbReference type="Pfam" id="PF02782"/>
    </source>
</evidence>
<gene>
    <name evidence="6" type="ORF">DXA38_11395</name>
</gene>
<dbReference type="InterPro" id="IPR018485">
    <property type="entry name" value="FGGY_C"/>
</dbReference>
<dbReference type="PANTHER" id="PTHR43095">
    <property type="entry name" value="SUGAR KINASE"/>
    <property type="match status" value="1"/>
</dbReference>
<dbReference type="AlphaFoldDB" id="A0A3E2VVE3"/>
<dbReference type="SUPFAM" id="SSF53067">
    <property type="entry name" value="Actin-like ATPase domain"/>
    <property type="match status" value="2"/>
</dbReference>
<accession>A0A3E2VVE3</accession>
<dbReference type="InterPro" id="IPR050406">
    <property type="entry name" value="FGGY_Carb_Kinase"/>
</dbReference>